<evidence type="ECO:0000313" key="4">
    <source>
        <dbReference type="EMBL" id="CAD2202574.1"/>
    </source>
</evidence>
<gene>
    <name evidence="4" type="ORF">MENT_LOCUS56214</name>
</gene>
<organism evidence="4 5">
    <name type="scientific">Meloidogyne enterolobii</name>
    <name type="common">Root-knot nematode worm</name>
    <name type="synonym">Meloidogyne mayaguensis</name>
    <dbReference type="NCBI Taxonomy" id="390850"/>
    <lineage>
        <taxon>Eukaryota</taxon>
        <taxon>Metazoa</taxon>
        <taxon>Ecdysozoa</taxon>
        <taxon>Nematoda</taxon>
        <taxon>Chromadorea</taxon>
        <taxon>Rhabditida</taxon>
        <taxon>Tylenchina</taxon>
        <taxon>Tylenchomorpha</taxon>
        <taxon>Tylenchoidea</taxon>
        <taxon>Meloidogynidae</taxon>
        <taxon>Meloidogyninae</taxon>
        <taxon>Meloidogyne</taxon>
    </lineage>
</organism>
<evidence type="ECO:0000256" key="1">
    <source>
        <dbReference type="ARBA" id="ARBA00022729"/>
    </source>
</evidence>
<evidence type="ECO:0000256" key="2">
    <source>
        <dbReference type="ARBA" id="ARBA00022966"/>
    </source>
</evidence>
<comment type="caution">
    <text evidence="4">The sequence shown here is derived from an EMBL/GenBank/DDBJ whole genome shotgun (WGS) entry which is preliminary data.</text>
</comment>
<dbReference type="Gene3D" id="1.50.10.20">
    <property type="match status" value="1"/>
</dbReference>
<feature type="region of interest" description="Disordered" evidence="3">
    <location>
        <begin position="558"/>
        <end position="585"/>
    </location>
</feature>
<sequence length="1417" mass="161107">MRDYGIIIPHKNVTVGVPINVTLRSQPNSLATLHIYDSRLDALIKQSVPSSSNNQLWTFSEFLNPEPGEHYFENFIWFSNVLELSKLFAKRKEICQNAGKLAPQCPVEGTEQISNEHIQPSSKTRIPISASRFSTECLREIQGECERQKTIRESANGFLTEKGQTNQQQNAWPIKTSGNDNQLMWMLNKKSYVQNVQETSNNVEALRNGNQQILNNDDVLWRYFFPDVWMLNDFYIGQTGELELNLKTPHTVTEWLFIPKFWTDGRRDVCHLVNKHVLFVQKDVFMDVDVPSHIYVNETISVKVTITAENLNKNGEGKRMAVCFKGLSPSVCGDVGRDGVAGEIDFTRIELTEEKPVQQKQFFVRFLRPGLHNLTFELRNEEVLKGHGWHCRDGNIHVFDRIVKQISVTNRVDIEEHFRQIVVYQRQSLPPRTVTLEDVLGEKSSTRATTDHSSQNYLTLRSTQDVISYSQQQPLKVDESQQDDDTTIIDTEQVKNHLITQIQINPGGLRIFSIGVEFSKFVASFPPALSTELIAASSPLSLNSDQFLQRVRNRSPTNLLSPSIAENLQTRRKRSKGKKGGRTQNKELPIRKILPNIALIKGVDLDNSKEVDRPLQGYSLPNLLKELAQASYEFKSLRALLAGIENNEGSKESFWNNPIEKEWLEQRERRLGNLLSELLTFSDCQGKKLCAFGEFGKPNKPEERSLVLTSLATSLLCEQRTPDEYICAPIQFLAQSVLKILSEEEEKEEIIAGLDAFTKFNDKKSKWLFLQALIVQVVLDCSAYACAAPLMNDQSSLAKEAWMKLHSSFYRSVDLSVDYDVKVIAALAYMSTPAIRSEMRAKLAGKTANDNHIPYWSVTEGFSNKSVKVQNLFERSLQKSSIVLVNALALLAYTQNQSIYKFWRNEFNLEALSNWLIEQQDSNRQYENALDTFFATRALHQFAVVNAQRQMRQALAGTLNVANFTVYSTSSNSSRLFKGHDLPFGIFVEPTVRQMELKSRGDSQLLLGVKVQVEKRKRSRRDPSDGEPIVLSLEQKRIQAGFINQTVTIRCNSHLLNSIQIEHGIFTGFSTYPHFVYILRGPAKFQVEPRISATAVHFVLTNLIKEVNVVYTIALIEPNGGYLPENLAPISISAMHHHLSLAQLIVLPQDFDFLEDLTTLSRRRRSVLTNSDGDVLPPAIFPVATSFLSPLTTPKKDNEEINIFNSTTKSTQHNQFLNLISEKSDKPQSEIVETICLQNGVCTCAELSCTVKCSSCARLTFGELCENINAPEGHKFALFFRISSKNIATIQIGDSSTEYTVLKDVRIMEWKSNEIEQPEQITIWIRSCNLNCLRMVNERKDGELPRFLLIGDPRGLFDESDLVETKSRYASFEKLEGQKSTKMLLQTHYLMRDNDRLLKSTDCYELFGRVEDESCFI</sequence>
<protein>
    <submittedName>
        <fullName evidence="4">Uncharacterized protein</fullName>
    </submittedName>
</protein>
<accession>A0A6V7XTH4</accession>
<reference evidence="4 5" key="1">
    <citation type="submission" date="2020-08" db="EMBL/GenBank/DDBJ databases">
        <authorList>
            <person name="Koutsovoulos G."/>
            <person name="Danchin GJ E."/>
        </authorList>
    </citation>
    <scope>NUCLEOTIDE SEQUENCE [LARGE SCALE GENOMIC DNA]</scope>
</reference>
<feature type="compositionally biased region" description="Polar residues" evidence="3">
    <location>
        <begin position="558"/>
        <end position="568"/>
    </location>
</feature>
<feature type="compositionally biased region" description="Basic residues" evidence="3">
    <location>
        <begin position="570"/>
        <end position="581"/>
    </location>
</feature>
<dbReference type="PANTHER" id="PTHR11412:SF136">
    <property type="entry name" value="CD109 ANTIGEN"/>
    <property type="match status" value="1"/>
</dbReference>
<evidence type="ECO:0000256" key="3">
    <source>
        <dbReference type="SAM" id="MobiDB-lite"/>
    </source>
</evidence>
<proteinExistence type="predicted"/>
<name>A0A6V7XTH4_MELEN</name>
<dbReference type="PANTHER" id="PTHR11412">
    <property type="entry name" value="MACROGLOBULIN / COMPLEMENT"/>
    <property type="match status" value="1"/>
</dbReference>
<dbReference type="OrthoDB" id="9998011at2759"/>
<keyword evidence="2" id="KW-0882">Thioester bond</keyword>
<keyword evidence="1" id="KW-0732">Signal</keyword>
<dbReference type="EMBL" id="CAJEWN010002218">
    <property type="protein sequence ID" value="CAD2202574.1"/>
    <property type="molecule type" value="Genomic_DNA"/>
</dbReference>
<evidence type="ECO:0000313" key="5">
    <source>
        <dbReference type="Proteomes" id="UP000580250"/>
    </source>
</evidence>
<dbReference type="Proteomes" id="UP000580250">
    <property type="component" value="Unassembled WGS sequence"/>
</dbReference>
<dbReference type="InterPro" id="IPR050473">
    <property type="entry name" value="A2M/Complement_sys"/>
</dbReference>